<dbReference type="EMBL" id="AP012057">
    <property type="protein sequence ID" value="BAN00823.1"/>
    <property type="molecule type" value="Genomic_DNA"/>
</dbReference>
<dbReference type="KEGG" id="aym:YM304_05090"/>
<feature type="compositionally biased region" description="Acidic residues" evidence="8">
    <location>
        <begin position="445"/>
        <end position="473"/>
    </location>
</feature>
<feature type="compositionally biased region" description="Acidic residues" evidence="8">
    <location>
        <begin position="288"/>
        <end position="298"/>
    </location>
</feature>
<dbReference type="InterPro" id="IPR019933">
    <property type="entry name" value="DivIVA_domain"/>
</dbReference>
<dbReference type="Pfam" id="PF05103">
    <property type="entry name" value="DivIVA"/>
    <property type="match status" value="1"/>
</dbReference>
<evidence type="ECO:0000256" key="2">
    <source>
        <dbReference type="ARBA" id="ARBA00018787"/>
    </source>
</evidence>
<dbReference type="Proteomes" id="UP000011863">
    <property type="component" value="Chromosome"/>
</dbReference>
<organism evidence="9 10">
    <name type="scientific">Ilumatobacter coccineus (strain NBRC 103263 / KCTC 29153 / YM16-304)</name>
    <dbReference type="NCBI Taxonomy" id="1313172"/>
    <lineage>
        <taxon>Bacteria</taxon>
        <taxon>Bacillati</taxon>
        <taxon>Actinomycetota</taxon>
        <taxon>Acidimicrobiia</taxon>
        <taxon>Acidimicrobiales</taxon>
        <taxon>Ilumatobacteraceae</taxon>
        <taxon>Ilumatobacter</taxon>
    </lineage>
</organism>
<keyword evidence="5" id="KW-0175">Coiled coil</keyword>
<dbReference type="GO" id="GO:0051301">
    <property type="term" value="P:cell division"/>
    <property type="evidence" value="ECO:0007669"/>
    <property type="project" value="UniProtKB-KW"/>
</dbReference>
<name>A0A6C7E1T4_ILUCY</name>
<keyword evidence="6" id="KW-0131">Cell cycle</keyword>
<reference evidence="9 10" key="1">
    <citation type="journal article" date="2013" name="Int. J. Syst. Evol. Microbiol.">
        <title>Ilumatobacter nonamiense sp. nov. and Ilumatobacter coccineum sp. nov., isolated from seashore sand.</title>
        <authorList>
            <person name="Matsumoto A."/>
            <person name="Kasai H."/>
            <person name="Matsuo Y."/>
            <person name="Shizuri Y."/>
            <person name="Ichikawa N."/>
            <person name="Fujita N."/>
            <person name="Omura S."/>
            <person name="Takahashi Y."/>
        </authorList>
    </citation>
    <scope>NUCLEOTIDE SEQUENCE [LARGE SCALE GENOMIC DNA]</scope>
    <source>
        <strain evidence="10">NBRC 103263 / KCTC 29153 / YM16-304</strain>
    </source>
</reference>
<feature type="compositionally biased region" description="Acidic residues" evidence="8">
    <location>
        <begin position="359"/>
        <end position="376"/>
    </location>
</feature>
<dbReference type="AlphaFoldDB" id="A0A6C7E1T4"/>
<dbReference type="Gene3D" id="6.10.250.660">
    <property type="match status" value="1"/>
</dbReference>
<dbReference type="OrthoDB" id="3078222at2"/>
<evidence type="ECO:0000313" key="10">
    <source>
        <dbReference type="Proteomes" id="UP000011863"/>
    </source>
</evidence>
<gene>
    <name evidence="9" type="ORF">YM304_05090</name>
</gene>
<sequence length="700" mass="75327">MAMSFSRPDPASPAQVADATFSTGRRGFDQDEVRDFLRMVSTELGRLHERERFLERELRNAQAAPVVDASQLDDEALTRLLGEETARVLNAARQSAVEIREKAEQAAARLLTEASDEAARRREEAEIEASRRRADAANDAEAELSMAKQQGREMVNEARAYRERVLSELARRRELAREQIEQLIHGRDRLMESFERARLVAVEVVAEMQPLGEPDEYVNLQPTTGPVPVMVARNDTPRDDAEAEAIAAADRAATAAAAMPVADDATHDADDTEIEAAPDAEAAPDTAIESEVDTEPDTETVISLVAEADDSDDDDLEHTDASAEPETVVEEAADVVTADDEAVDVDTAADDTQAHDDEAAADLDLDPADDTLDTDAEVQPAADDPAADAADDASGDASADDDADDADDHVVVDLFARLRGGTTNRDDHVDAEPDESTEATISDDAPADTDTDTEPAVDSASADEQDADDEDADDLAVEASPFEQRDADLTPLIVASAKKLKRVLADEQNEVLDGLRRNDAVADLDAIVPPVREHAARYRTALVDDLLCAANAGAQIAAPESTKKLKKADANEAIDHAGTMLDERLVGPLRDRLERCISEGDGDNAAITQKVRAVYREWKTQHIDETLDDVMRAAHGRGVFAATEPGTPTRWTTDQRFTACPDCDDNALEGAVAAGDPFPTGHTFAPAHPGCRCMLLPAAP</sequence>
<feature type="region of interest" description="Disordered" evidence="8">
    <location>
        <begin position="348"/>
        <end position="406"/>
    </location>
</feature>
<dbReference type="RefSeq" id="WP_015440071.1">
    <property type="nucleotide sequence ID" value="NC_020520.1"/>
</dbReference>
<dbReference type="GO" id="GO:0005737">
    <property type="term" value="C:cytoplasm"/>
    <property type="evidence" value="ECO:0007669"/>
    <property type="project" value="UniProtKB-SubCell"/>
</dbReference>
<evidence type="ECO:0000256" key="8">
    <source>
        <dbReference type="SAM" id="MobiDB-lite"/>
    </source>
</evidence>
<accession>A0A6C7E1T4</accession>
<comment type="subcellular location">
    <subcellularLocation>
        <location evidence="1">Cytoplasm</location>
    </subcellularLocation>
</comment>
<evidence type="ECO:0000256" key="4">
    <source>
        <dbReference type="ARBA" id="ARBA00022618"/>
    </source>
</evidence>
<feature type="compositionally biased region" description="Acidic residues" evidence="8">
    <location>
        <begin position="307"/>
        <end position="317"/>
    </location>
</feature>
<keyword evidence="3" id="KW-0963">Cytoplasm</keyword>
<dbReference type="InterPro" id="IPR007793">
    <property type="entry name" value="DivIVA_fam"/>
</dbReference>
<proteinExistence type="predicted"/>
<evidence type="ECO:0000256" key="5">
    <source>
        <dbReference type="ARBA" id="ARBA00023054"/>
    </source>
</evidence>
<feature type="region of interest" description="Disordered" evidence="8">
    <location>
        <begin position="421"/>
        <end position="473"/>
    </location>
</feature>
<evidence type="ECO:0000256" key="7">
    <source>
        <dbReference type="ARBA" id="ARBA00031737"/>
    </source>
</evidence>
<evidence type="ECO:0000313" key="9">
    <source>
        <dbReference type="EMBL" id="BAN00823.1"/>
    </source>
</evidence>
<keyword evidence="4" id="KW-0132">Cell division</keyword>
<evidence type="ECO:0000256" key="3">
    <source>
        <dbReference type="ARBA" id="ARBA00022490"/>
    </source>
</evidence>
<dbReference type="NCBIfam" id="TIGR03544">
    <property type="entry name" value="DivI1A_domain"/>
    <property type="match status" value="1"/>
</dbReference>
<feature type="region of interest" description="Disordered" evidence="8">
    <location>
        <begin position="276"/>
        <end position="329"/>
    </location>
</feature>
<protein>
    <recommendedName>
        <fullName evidence="2">Cell wall synthesis protein Wag31</fullName>
    </recommendedName>
    <alternativeName>
        <fullName evidence="7">Antigen 84</fullName>
    </alternativeName>
</protein>
<feature type="compositionally biased region" description="Acidic residues" evidence="8">
    <location>
        <begin position="385"/>
        <end position="406"/>
    </location>
</feature>
<feature type="region of interest" description="Disordered" evidence="8">
    <location>
        <begin position="1"/>
        <end position="24"/>
    </location>
</feature>
<feature type="region of interest" description="Disordered" evidence="8">
    <location>
        <begin position="114"/>
        <end position="140"/>
    </location>
</feature>
<evidence type="ECO:0000256" key="6">
    <source>
        <dbReference type="ARBA" id="ARBA00023306"/>
    </source>
</evidence>
<feature type="compositionally biased region" description="Basic and acidic residues" evidence="8">
    <location>
        <begin position="117"/>
        <end position="136"/>
    </location>
</feature>
<evidence type="ECO:0000256" key="1">
    <source>
        <dbReference type="ARBA" id="ARBA00004496"/>
    </source>
</evidence>
<keyword evidence="10" id="KW-1185">Reference proteome</keyword>